<reference evidence="1" key="1">
    <citation type="submission" date="2020-10" db="EMBL/GenBank/DDBJ databases">
        <authorList>
            <person name="Gilroy R."/>
        </authorList>
    </citation>
    <scope>NUCLEOTIDE SEQUENCE</scope>
    <source>
        <strain evidence="1">11167</strain>
    </source>
</reference>
<accession>A0A9D9EA44</accession>
<proteinExistence type="predicted"/>
<evidence type="ECO:0000313" key="1">
    <source>
        <dbReference type="EMBL" id="MBO8443974.1"/>
    </source>
</evidence>
<name>A0A9D9EA44_9SPIR</name>
<dbReference type="EMBL" id="JADIMU010000065">
    <property type="protein sequence ID" value="MBO8443974.1"/>
    <property type="molecule type" value="Genomic_DNA"/>
</dbReference>
<comment type="caution">
    <text evidence="1">The sequence shown here is derived from an EMBL/GenBank/DDBJ whole genome shotgun (WGS) entry which is preliminary data.</text>
</comment>
<evidence type="ECO:0000313" key="2">
    <source>
        <dbReference type="Proteomes" id="UP000823633"/>
    </source>
</evidence>
<dbReference type="Proteomes" id="UP000823633">
    <property type="component" value="Unassembled WGS sequence"/>
</dbReference>
<dbReference type="AlphaFoldDB" id="A0A9D9EA44"/>
<organism evidence="1 2">
    <name type="scientific">Candidatus Aphodenecus pullistercoris</name>
    <dbReference type="NCBI Taxonomy" id="2840669"/>
    <lineage>
        <taxon>Bacteria</taxon>
        <taxon>Pseudomonadati</taxon>
        <taxon>Spirochaetota</taxon>
        <taxon>Spirochaetia</taxon>
        <taxon>Spirochaetales</taxon>
        <taxon>Candidatus Aphodenecus</taxon>
    </lineage>
</organism>
<gene>
    <name evidence="1" type="ORF">IAC42_09515</name>
</gene>
<sequence length="153" mass="17213">MIEVYNHGSELLCDDGYDKASWHKFLDCGVHINAIATDDNHNWPPLDDSFGGWIMVNSASNDPQAILSNIVEGHFYSSTGAEIRNWGIKDGKAWIRCGQKSRIFLHHGPDISYSDPVFDAQEASFPIPEGESWLRFEVVDGNGGRAWTNPYWL</sequence>
<protein>
    <submittedName>
        <fullName evidence="1">Uncharacterized protein</fullName>
    </submittedName>
</protein>
<reference evidence="1" key="2">
    <citation type="journal article" date="2021" name="PeerJ">
        <title>Extensive microbial diversity within the chicken gut microbiome revealed by metagenomics and culture.</title>
        <authorList>
            <person name="Gilroy R."/>
            <person name="Ravi A."/>
            <person name="Getino M."/>
            <person name="Pursley I."/>
            <person name="Horton D.L."/>
            <person name="Alikhan N.F."/>
            <person name="Baker D."/>
            <person name="Gharbi K."/>
            <person name="Hall N."/>
            <person name="Watson M."/>
            <person name="Adriaenssens E.M."/>
            <person name="Foster-Nyarko E."/>
            <person name="Jarju S."/>
            <person name="Secka A."/>
            <person name="Antonio M."/>
            <person name="Oren A."/>
            <person name="Chaudhuri R.R."/>
            <person name="La Ragione R."/>
            <person name="Hildebrand F."/>
            <person name="Pallen M.J."/>
        </authorList>
    </citation>
    <scope>NUCLEOTIDE SEQUENCE</scope>
    <source>
        <strain evidence="1">11167</strain>
    </source>
</reference>